<dbReference type="RefSeq" id="WP_004766443.1">
    <property type="nucleotide sequence ID" value="NZ_AHMY02000055.1"/>
</dbReference>
<accession>A0A0E2B0Y1</accession>
<dbReference type="InterPro" id="IPR017900">
    <property type="entry name" value="4Fe4S_Fe_S_CS"/>
</dbReference>
<gene>
    <name evidence="5" type="ORF">LEP1GSC081_2806</name>
</gene>
<evidence type="ECO:0000313" key="5">
    <source>
        <dbReference type="EMBL" id="EKO14417.1"/>
    </source>
</evidence>
<evidence type="ECO:0000256" key="2">
    <source>
        <dbReference type="ARBA" id="ARBA00023004"/>
    </source>
</evidence>
<dbReference type="PROSITE" id="PS51379">
    <property type="entry name" value="4FE4S_FER_2"/>
    <property type="match status" value="2"/>
</dbReference>
<keyword evidence="2" id="KW-0408">Iron</keyword>
<comment type="caution">
    <text evidence="5">The sequence shown here is derived from an EMBL/GenBank/DDBJ whole genome shotgun (WGS) entry which is preliminary data.</text>
</comment>
<dbReference type="GO" id="GO:0051539">
    <property type="term" value="F:4 iron, 4 sulfur cluster binding"/>
    <property type="evidence" value="ECO:0007669"/>
    <property type="project" value="InterPro"/>
</dbReference>
<dbReference type="GO" id="GO:0046872">
    <property type="term" value="F:metal ion binding"/>
    <property type="evidence" value="ECO:0007669"/>
    <property type="project" value="UniProtKB-KW"/>
</dbReference>
<dbReference type="GO" id="GO:0016020">
    <property type="term" value="C:membrane"/>
    <property type="evidence" value="ECO:0007669"/>
    <property type="project" value="InterPro"/>
</dbReference>
<dbReference type="Gene3D" id="3.30.70.20">
    <property type="match status" value="1"/>
</dbReference>
<evidence type="ECO:0000256" key="3">
    <source>
        <dbReference type="ARBA" id="ARBA00023014"/>
    </source>
</evidence>
<dbReference type="SUPFAM" id="SSF46548">
    <property type="entry name" value="alpha-helical ferredoxin"/>
    <property type="match status" value="1"/>
</dbReference>
<feature type="domain" description="4Fe-4S ferredoxin-type" evidence="4">
    <location>
        <begin position="312"/>
        <end position="342"/>
    </location>
</feature>
<organism evidence="5 6">
    <name type="scientific">Leptospira kirschneri str. H1</name>
    <dbReference type="NCBI Taxonomy" id="1049966"/>
    <lineage>
        <taxon>Bacteria</taxon>
        <taxon>Pseudomonadati</taxon>
        <taxon>Spirochaetota</taxon>
        <taxon>Spirochaetia</taxon>
        <taxon>Leptospirales</taxon>
        <taxon>Leptospiraceae</taxon>
        <taxon>Leptospira</taxon>
    </lineage>
</organism>
<dbReference type="PANTHER" id="PTHR43034:SF2">
    <property type="entry name" value="ION-TRANSLOCATING OXIDOREDUCTASE COMPLEX SUBUNIT C"/>
    <property type="match status" value="1"/>
</dbReference>
<name>A0A0E2B0Y1_9LEPT</name>
<keyword evidence="3" id="KW-0411">Iron-sulfur</keyword>
<keyword evidence="1" id="KW-0479">Metal-binding</keyword>
<sequence>MKPSAFTLKPGLVHGKFSRKTVLEEPFTLFPELGALYLKEFPTRVFAGEPLVRQSVGTLLSPVDGIASLIQGEHSTKIRIVQDGSFQLSGETRIDPSLKLDQALQRMDELGLVSLDFPNTTLSSLFKTFRSSLIVLSPYIKTQSVDFQKILLEECKGLHIQFLEYLKVWFPEVSIKDYILSPVPFRKYEYPLGYPQYFVKKALSEKVLQKEKILYLGPETLYHLYRALFKKIPYIERHITIYYVGKNGGLKKEESPIKFRDGQSLGFLLSEKKKEYPNFTFNSFFDGGEFHSSSEEYFLDIYKHHSIIFVSGKIQERNELPCIECGECTYNCPLECNPISLVNGQGKFFTDACIECGICTYLCPSGISIRNKIREVKSRVRENQNA</sequence>
<dbReference type="PANTHER" id="PTHR43034">
    <property type="entry name" value="ION-TRANSLOCATING OXIDOREDUCTASE COMPLEX SUBUNIT C"/>
    <property type="match status" value="1"/>
</dbReference>
<dbReference type="GO" id="GO:0009055">
    <property type="term" value="F:electron transfer activity"/>
    <property type="evidence" value="ECO:0007669"/>
    <property type="project" value="InterPro"/>
</dbReference>
<protein>
    <recommendedName>
        <fullName evidence="4">4Fe-4S ferredoxin-type domain-containing protein</fullName>
    </recommendedName>
</protein>
<dbReference type="Pfam" id="PF13237">
    <property type="entry name" value="Fer4_10"/>
    <property type="match status" value="1"/>
</dbReference>
<evidence type="ECO:0000256" key="1">
    <source>
        <dbReference type="ARBA" id="ARBA00022723"/>
    </source>
</evidence>
<dbReference type="InterPro" id="IPR017896">
    <property type="entry name" value="4Fe4S_Fe-S-bd"/>
</dbReference>
<feature type="domain" description="4Fe-4S ferredoxin-type" evidence="4">
    <location>
        <begin position="344"/>
        <end position="372"/>
    </location>
</feature>
<dbReference type="Proteomes" id="UP000006253">
    <property type="component" value="Unassembled WGS sequence"/>
</dbReference>
<reference evidence="5 6" key="1">
    <citation type="submission" date="2012-10" db="EMBL/GenBank/DDBJ databases">
        <authorList>
            <person name="Harkins D.M."/>
            <person name="Durkin A.S."/>
            <person name="Brinkac L.M."/>
            <person name="Selengut J.D."/>
            <person name="Sanka R."/>
            <person name="DePew J."/>
            <person name="Purushe J."/>
            <person name="Peacock S.J."/>
            <person name="Thaipadungpanit J."/>
            <person name="Wuthiekanun V.W."/>
            <person name="Day N.P."/>
            <person name="Vinetz J.M."/>
            <person name="Sutton G.G."/>
            <person name="Nelson W.C."/>
            <person name="Fouts D.E."/>
        </authorList>
    </citation>
    <scope>NUCLEOTIDE SEQUENCE [LARGE SCALE GENOMIC DNA]</scope>
    <source>
        <strain evidence="5 6">H1</strain>
    </source>
</reference>
<proteinExistence type="predicted"/>
<dbReference type="EMBL" id="AHMY02000055">
    <property type="protein sequence ID" value="EKO14417.1"/>
    <property type="molecule type" value="Genomic_DNA"/>
</dbReference>
<dbReference type="PROSITE" id="PS00198">
    <property type="entry name" value="4FE4S_FER_1"/>
    <property type="match status" value="1"/>
</dbReference>
<evidence type="ECO:0000313" key="6">
    <source>
        <dbReference type="Proteomes" id="UP000006253"/>
    </source>
</evidence>
<dbReference type="InterPro" id="IPR010208">
    <property type="entry name" value="Ion_transpt_RnfC/RsxC"/>
</dbReference>
<dbReference type="AlphaFoldDB" id="A0A0E2B0Y1"/>
<evidence type="ECO:0000259" key="4">
    <source>
        <dbReference type="PROSITE" id="PS51379"/>
    </source>
</evidence>